<dbReference type="Proteomes" id="UP000242175">
    <property type="component" value="Chromosome small"/>
</dbReference>
<dbReference type="AlphaFoldDB" id="A0A220VHG8"/>
<dbReference type="PRINTS" id="PR00081">
    <property type="entry name" value="GDHRDH"/>
</dbReference>
<evidence type="ECO:0000313" key="4">
    <source>
        <dbReference type="Proteomes" id="UP000242175"/>
    </source>
</evidence>
<dbReference type="Gene3D" id="3.40.50.720">
    <property type="entry name" value="NAD(P)-binding Rossmann-like Domain"/>
    <property type="match status" value="1"/>
</dbReference>
<keyword evidence="2" id="KW-0560">Oxidoreductase</keyword>
<protein>
    <submittedName>
        <fullName evidence="3">Oxidoreductase</fullName>
    </submittedName>
</protein>
<dbReference type="InterPro" id="IPR002347">
    <property type="entry name" value="SDR_fam"/>
</dbReference>
<dbReference type="Pfam" id="PF13561">
    <property type="entry name" value="adh_short_C2"/>
    <property type="match status" value="1"/>
</dbReference>
<evidence type="ECO:0000256" key="2">
    <source>
        <dbReference type="ARBA" id="ARBA00023002"/>
    </source>
</evidence>
<gene>
    <name evidence="3" type="ORF">CF386_11965</name>
</gene>
<organism evidence="3 4">
    <name type="scientific">Paraphotobacterium marinum</name>
    <dbReference type="NCBI Taxonomy" id="1755811"/>
    <lineage>
        <taxon>Bacteria</taxon>
        <taxon>Pseudomonadati</taxon>
        <taxon>Pseudomonadota</taxon>
        <taxon>Gammaproteobacteria</taxon>
        <taxon>Vibrionales</taxon>
        <taxon>Vibrionaceae</taxon>
        <taxon>Paraphotobacterium</taxon>
    </lineage>
</organism>
<dbReference type="InterPro" id="IPR036291">
    <property type="entry name" value="NAD(P)-bd_dom_sf"/>
</dbReference>
<evidence type="ECO:0000313" key="3">
    <source>
        <dbReference type="EMBL" id="ASK79751.1"/>
    </source>
</evidence>
<dbReference type="GO" id="GO:0016616">
    <property type="term" value="F:oxidoreductase activity, acting on the CH-OH group of donors, NAD or NADP as acceptor"/>
    <property type="evidence" value="ECO:0007669"/>
    <property type="project" value="TreeGrafter"/>
</dbReference>
<dbReference type="RefSeq" id="WP_089074659.1">
    <property type="nucleotide sequence ID" value="NZ_CBCSAM010000003.1"/>
</dbReference>
<dbReference type="OrthoDB" id="8613661at2"/>
<proteinExistence type="inferred from homology"/>
<keyword evidence="4" id="KW-1185">Reference proteome</keyword>
<name>A0A220VHG8_9GAMM</name>
<accession>A0A220VHG8</accession>
<dbReference type="EMBL" id="CP022356">
    <property type="protein sequence ID" value="ASK79751.1"/>
    <property type="molecule type" value="Genomic_DNA"/>
</dbReference>
<comment type="similarity">
    <text evidence="1">Belongs to the short-chain dehydrogenases/reductases (SDR) family.</text>
</comment>
<reference evidence="3 4" key="1">
    <citation type="journal article" date="2016" name="Int. J. Syst. Evol. Microbiol.">
        <title>Paraphotobacterium marinum gen. nov., sp. nov., a member of the family Vibrionaceae, isolated from surface seawater.</title>
        <authorList>
            <person name="Huang Z."/>
            <person name="Dong C."/>
            <person name="Shao Z."/>
        </authorList>
    </citation>
    <scope>NUCLEOTIDE SEQUENCE [LARGE SCALE GENOMIC DNA]</scope>
    <source>
        <strain evidence="3 4">NSCS20N07D</strain>
    </source>
</reference>
<dbReference type="PANTHER" id="PTHR42760:SF133">
    <property type="entry name" value="3-OXOACYL-[ACYL-CARRIER-PROTEIN] REDUCTASE"/>
    <property type="match status" value="1"/>
</dbReference>
<dbReference type="PANTHER" id="PTHR42760">
    <property type="entry name" value="SHORT-CHAIN DEHYDROGENASES/REDUCTASES FAMILY MEMBER"/>
    <property type="match status" value="1"/>
</dbReference>
<dbReference type="KEGG" id="pmai:CF386_11965"/>
<dbReference type="CDD" id="cd05233">
    <property type="entry name" value="SDR_c"/>
    <property type="match status" value="1"/>
</dbReference>
<dbReference type="SUPFAM" id="SSF51735">
    <property type="entry name" value="NAD(P)-binding Rossmann-fold domains"/>
    <property type="match status" value="1"/>
</dbReference>
<evidence type="ECO:0000256" key="1">
    <source>
        <dbReference type="ARBA" id="ARBA00006484"/>
    </source>
</evidence>
<sequence length="243" mass="27010">MNKVAVVSGGSNGIGKSIVKLLRKKNITVYNLDIQTDECDHYLKCNLANKEEVNECIMQIIRDEHTIDYLVSSAGIHFSGNIEQTTYDDFNRVLQINVGGTFNLLKAVLPYMKKNNAGKIVLLGSDQSKIAKPNSSCYNLSKHAIASLAKTTAIDYAKHNILVNAVCPGTIETPLYHNAIEKYAKKNNIQHIEQLHEEEAKLQPLNRIGQPDEVAELIYFLLSDKNKYITGSLQMIDGGFTAI</sequence>
<dbReference type="FunFam" id="3.40.50.720:FF:000084">
    <property type="entry name" value="Short-chain dehydrogenase reductase"/>
    <property type="match status" value="1"/>
</dbReference>